<dbReference type="AlphaFoldDB" id="A0A7H9CFK5"/>
<dbReference type="Proteomes" id="UP000509414">
    <property type="component" value="Chromosome"/>
</dbReference>
<keyword evidence="2" id="KW-1185">Reference proteome</keyword>
<dbReference type="SUPFAM" id="SSF52402">
    <property type="entry name" value="Adenine nucleotide alpha hydrolases-like"/>
    <property type="match status" value="1"/>
</dbReference>
<dbReference type="EMBL" id="CP049075">
    <property type="protein sequence ID" value="QLI04903.1"/>
    <property type="molecule type" value="Genomic_DNA"/>
</dbReference>
<dbReference type="InterPro" id="IPR020022">
    <property type="entry name" value="N-acetyl_sugar_amidoTrfase"/>
</dbReference>
<keyword evidence="1" id="KW-0808">Transferase</keyword>
<dbReference type="NCBIfam" id="TIGR03573">
    <property type="entry name" value="WbuX"/>
    <property type="match status" value="1"/>
</dbReference>
<dbReference type="RefSeq" id="WP_179975533.1">
    <property type="nucleotide sequence ID" value="NZ_CP049075.1"/>
</dbReference>
<dbReference type="Gene3D" id="3.40.50.620">
    <property type="entry name" value="HUPs"/>
    <property type="match status" value="1"/>
</dbReference>
<dbReference type="GO" id="GO:0016740">
    <property type="term" value="F:transferase activity"/>
    <property type="evidence" value="ECO:0007669"/>
    <property type="project" value="UniProtKB-KW"/>
</dbReference>
<gene>
    <name evidence="1" type="ORF">CINF_0362</name>
</gene>
<name>A0A7H9CFK5_9BACT</name>
<proteinExistence type="predicted"/>
<sequence length="397" mass="45362">MLYCKKCLQPNTRPSIVFDDGICGACLWEQERQKIDWSARAKELENIADNAKCKAKGAYDCVVGVSGGKDSTFQALYARDVLGLRTLCVNAEPVDITPIGKHNIENLKKHGFDVISINPNKQLTLKLMKHDFLTYGNPIKCTEYTLYASAYIIADKFDIPLIIQGENAGLTLGVGINKKRFDELISSTGGDCLDIINANTVKDDPLAIYQKNGLSQKDLFLYKIPLESIIQKGIRGVWLNYYAKQWSQPANAKFAIDKGIQIYPKNTNPYDIGTYRRFFQLDAYTVIFNQYLKYIKFGFGQCSDHVCYDIREGLITRDEGKFLIKELDGKYGEFYLEKMASYLDMDAKTMLEYAQKFRGDMFEKDKNGKWQLKNPIWEQEPIQGKYSIKDIMQRLGI</sequence>
<evidence type="ECO:0000313" key="2">
    <source>
        <dbReference type="Proteomes" id="UP000509414"/>
    </source>
</evidence>
<dbReference type="InterPro" id="IPR014729">
    <property type="entry name" value="Rossmann-like_a/b/a_fold"/>
</dbReference>
<dbReference type="KEGG" id="cinf:CINF_0362"/>
<organism evidence="1 2">
    <name type="scientific">Candidatus Campylobacter infans</name>
    <dbReference type="NCBI Taxonomy" id="2561898"/>
    <lineage>
        <taxon>Bacteria</taxon>
        <taxon>Pseudomonadati</taxon>
        <taxon>Campylobacterota</taxon>
        <taxon>Epsilonproteobacteria</taxon>
        <taxon>Campylobacterales</taxon>
        <taxon>Campylobacteraceae</taxon>
        <taxon>Campylobacter</taxon>
    </lineage>
</organism>
<evidence type="ECO:0000313" key="1">
    <source>
        <dbReference type="EMBL" id="QLI04903.1"/>
    </source>
</evidence>
<accession>A0A7H9CFK5</accession>
<reference evidence="1 2" key="1">
    <citation type="submission" date="2020-02" db="EMBL/GenBank/DDBJ databases">
        <title>Complete genome sequence of the novel Campylobacter species Candidatus Campylobacter infans.</title>
        <authorList>
            <person name="Duim B."/>
            <person name="Zomer A."/>
            <person name="van der Graaf L."/>
            <person name="Wagenaar J."/>
        </authorList>
    </citation>
    <scope>NUCLEOTIDE SEQUENCE [LARGE SCALE GENOMIC DNA]</scope>
    <source>
        <strain evidence="1 2">19S00001</strain>
    </source>
</reference>
<protein>
    <submittedName>
        <fullName evidence="1">N-acetyl sugar amidotransferase</fullName>
    </submittedName>
</protein>